<keyword evidence="9" id="KW-1185">Reference proteome</keyword>
<comment type="catalytic activity">
    <reaction evidence="7">
        <text>a peptidoglycan chain = a peptidoglycan chain with N-acetyl-1,6-anhydromuramyl-[peptide] at the reducing end + a peptidoglycan chain with N-acetylglucosamine at the non-reducing end.</text>
        <dbReference type="EC" id="4.2.2.29"/>
    </reaction>
</comment>
<dbReference type="Gene3D" id="3.30.160.60">
    <property type="entry name" value="Classic Zinc Finger"/>
    <property type="match status" value="1"/>
</dbReference>
<feature type="transmembrane region" description="Helical" evidence="7">
    <location>
        <begin position="21"/>
        <end position="42"/>
    </location>
</feature>
<organism evidence="8 9">
    <name type="scientific">Desulfotruncus arcticus DSM 17038</name>
    <dbReference type="NCBI Taxonomy" id="1121424"/>
    <lineage>
        <taxon>Bacteria</taxon>
        <taxon>Bacillati</taxon>
        <taxon>Bacillota</taxon>
        <taxon>Clostridia</taxon>
        <taxon>Eubacteriales</taxon>
        <taxon>Desulfallaceae</taxon>
        <taxon>Desulfotruncus</taxon>
    </lineage>
</organism>
<dbReference type="GO" id="GO:0071555">
    <property type="term" value="P:cell wall organization"/>
    <property type="evidence" value="ECO:0007669"/>
    <property type="project" value="UniProtKB-KW"/>
</dbReference>
<dbReference type="GO" id="GO:0008932">
    <property type="term" value="F:lytic endotransglycosylase activity"/>
    <property type="evidence" value="ECO:0007669"/>
    <property type="project" value="UniProtKB-UniRule"/>
</dbReference>
<dbReference type="Pfam" id="PF02618">
    <property type="entry name" value="YceG"/>
    <property type="match status" value="1"/>
</dbReference>
<keyword evidence="5 7" id="KW-0456">Lyase</keyword>
<keyword evidence="3 7" id="KW-1133">Transmembrane helix</keyword>
<dbReference type="HAMAP" id="MF_02065">
    <property type="entry name" value="MltG"/>
    <property type="match status" value="1"/>
</dbReference>
<evidence type="ECO:0000256" key="4">
    <source>
        <dbReference type="ARBA" id="ARBA00023136"/>
    </source>
</evidence>
<proteinExistence type="inferred from homology"/>
<dbReference type="Proteomes" id="UP000199337">
    <property type="component" value="Unassembled WGS sequence"/>
</dbReference>
<feature type="site" description="Important for catalytic activity" evidence="7">
    <location>
        <position position="235"/>
    </location>
</feature>
<reference evidence="9" key="1">
    <citation type="submission" date="2016-10" db="EMBL/GenBank/DDBJ databases">
        <authorList>
            <person name="Varghese N."/>
            <person name="Submissions S."/>
        </authorList>
    </citation>
    <scope>NUCLEOTIDE SEQUENCE [LARGE SCALE GENOMIC DNA]</scope>
    <source>
        <strain evidence="9">DSM 17038</strain>
    </source>
</reference>
<protein>
    <recommendedName>
        <fullName evidence="7">Endolytic murein transglycosylase</fullName>
        <ecNumber evidence="7">4.2.2.29</ecNumber>
    </recommendedName>
    <alternativeName>
        <fullName evidence="7">Peptidoglycan lytic transglycosylase</fullName>
    </alternativeName>
    <alternativeName>
        <fullName evidence="7">Peptidoglycan polymerization terminase</fullName>
    </alternativeName>
</protein>
<gene>
    <name evidence="7" type="primary">mltG</name>
    <name evidence="8" type="ORF">SAMN05660649_04885</name>
</gene>
<sequence length="347" mass="38684">MLPDRVITGRDRKKRKSWATFIVTAVILTPLVFAIMAFKISLMPVNDQKAVQITVVVPKSAATSTIAGVLKKSGVIRNASAFRLYARIQDVDGKLKPGSYTMNTAMTVPEVIRDLIKGPPDRITLTVPEGYTVAQIADLLEQKGLSTGAAFNQALNQNWQFSFFKDLPAQKNNLEGYLFPDTYYLGSDSGSEKIVEMMLQNFEQVMERYDYINKAKAKGLTLNEAVTVASMVEREARVESERPRIAGVIYNRLNAGMPLQIDATVQYALGKQKEKLLYKDLEIDSPYNTYKISGLPPGPIANPGWPSLKAAIEPEKNNYFYYCAKPDGSHAFARTLAEHNINVQKYL</sequence>
<dbReference type="STRING" id="341036.SAMN05660649_04885"/>
<comment type="subcellular location">
    <subcellularLocation>
        <location evidence="7">Cell membrane</location>
        <topology evidence="7">Single-pass membrane protein</topology>
    </subcellularLocation>
</comment>
<dbReference type="GO" id="GO:0005886">
    <property type="term" value="C:plasma membrane"/>
    <property type="evidence" value="ECO:0007669"/>
    <property type="project" value="UniProtKB-SubCell"/>
</dbReference>
<evidence type="ECO:0000256" key="3">
    <source>
        <dbReference type="ARBA" id="ARBA00022989"/>
    </source>
</evidence>
<dbReference type="GO" id="GO:0009252">
    <property type="term" value="P:peptidoglycan biosynthetic process"/>
    <property type="evidence" value="ECO:0007669"/>
    <property type="project" value="UniProtKB-UniRule"/>
</dbReference>
<dbReference type="InterPro" id="IPR003770">
    <property type="entry name" value="MLTG-like"/>
</dbReference>
<evidence type="ECO:0000256" key="5">
    <source>
        <dbReference type="ARBA" id="ARBA00023239"/>
    </source>
</evidence>
<dbReference type="CDD" id="cd08010">
    <property type="entry name" value="MltG_like"/>
    <property type="match status" value="1"/>
</dbReference>
<comment type="similarity">
    <text evidence="7">Belongs to the transglycosylase MltG family.</text>
</comment>
<accession>A0A1I2ZDZ3</accession>
<keyword evidence="6 7" id="KW-0961">Cell wall biogenesis/degradation</keyword>
<keyword evidence="2 7" id="KW-0812">Transmembrane</keyword>
<evidence type="ECO:0000256" key="7">
    <source>
        <dbReference type="HAMAP-Rule" id="MF_02065"/>
    </source>
</evidence>
<dbReference type="NCBIfam" id="TIGR00247">
    <property type="entry name" value="endolytic transglycosylase MltG"/>
    <property type="match status" value="1"/>
</dbReference>
<dbReference type="EMBL" id="FOOX01000027">
    <property type="protein sequence ID" value="SFH35954.1"/>
    <property type="molecule type" value="Genomic_DNA"/>
</dbReference>
<dbReference type="Gene3D" id="3.30.1490.480">
    <property type="entry name" value="Endolytic murein transglycosylase"/>
    <property type="match status" value="2"/>
</dbReference>
<dbReference type="PANTHER" id="PTHR30518">
    <property type="entry name" value="ENDOLYTIC MUREIN TRANSGLYCOSYLASE"/>
    <property type="match status" value="1"/>
</dbReference>
<dbReference type="PANTHER" id="PTHR30518:SF2">
    <property type="entry name" value="ENDOLYTIC MUREIN TRANSGLYCOSYLASE"/>
    <property type="match status" value="1"/>
</dbReference>
<dbReference type="AlphaFoldDB" id="A0A1I2ZDZ3"/>
<dbReference type="EC" id="4.2.2.29" evidence="7"/>
<comment type="function">
    <text evidence="7">Functions as a peptidoglycan terminase that cleaves nascent peptidoglycan strands endolytically to terminate their elongation.</text>
</comment>
<keyword evidence="4 7" id="KW-0472">Membrane</keyword>
<evidence type="ECO:0000256" key="1">
    <source>
        <dbReference type="ARBA" id="ARBA00022475"/>
    </source>
</evidence>
<evidence type="ECO:0000313" key="8">
    <source>
        <dbReference type="EMBL" id="SFH35954.1"/>
    </source>
</evidence>
<name>A0A1I2ZDZ3_9FIRM</name>
<evidence type="ECO:0000313" key="9">
    <source>
        <dbReference type="Proteomes" id="UP000199337"/>
    </source>
</evidence>
<keyword evidence="1 7" id="KW-1003">Cell membrane</keyword>
<evidence type="ECO:0000256" key="6">
    <source>
        <dbReference type="ARBA" id="ARBA00023316"/>
    </source>
</evidence>
<dbReference type="RefSeq" id="WP_092475643.1">
    <property type="nucleotide sequence ID" value="NZ_FOOX01000027.1"/>
</dbReference>
<evidence type="ECO:0000256" key="2">
    <source>
        <dbReference type="ARBA" id="ARBA00022692"/>
    </source>
</evidence>
<dbReference type="OrthoDB" id="9814591at2"/>